<keyword evidence="2" id="KW-1133">Transmembrane helix</keyword>
<reference evidence="5" key="1">
    <citation type="submission" date="2021-01" db="EMBL/GenBank/DDBJ databases">
        <authorList>
            <person name="Corre E."/>
            <person name="Pelletier E."/>
            <person name="Niang G."/>
            <person name="Scheremetjew M."/>
            <person name="Finn R."/>
            <person name="Kale V."/>
            <person name="Holt S."/>
            <person name="Cochrane G."/>
            <person name="Meng A."/>
            <person name="Brown T."/>
            <person name="Cohen L."/>
        </authorList>
    </citation>
    <scope>NUCLEOTIDE SEQUENCE</scope>
    <source>
        <strain evidence="5">GSO104</strain>
    </source>
</reference>
<feature type="domain" description="FAE" evidence="4">
    <location>
        <begin position="145"/>
        <end position="431"/>
    </location>
</feature>
<dbReference type="GO" id="GO:0006633">
    <property type="term" value="P:fatty acid biosynthetic process"/>
    <property type="evidence" value="ECO:0007669"/>
    <property type="project" value="InterPro"/>
</dbReference>
<organism evidence="5">
    <name type="scientific">Ditylum brightwellii</name>
    <dbReference type="NCBI Taxonomy" id="49249"/>
    <lineage>
        <taxon>Eukaryota</taxon>
        <taxon>Sar</taxon>
        <taxon>Stramenopiles</taxon>
        <taxon>Ochrophyta</taxon>
        <taxon>Bacillariophyta</taxon>
        <taxon>Mediophyceae</taxon>
        <taxon>Lithodesmiophycidae</taxon>
        <taxon>Lithodesmiales</taxon>
        <taxon>Lithodesmiaceae</taxon>
        <taxon>Ditylum</taxon>
    </lineage>
</organism>
<evidence type="ECO:0000256" key="1">
    <source>
        <dbReference type="SAM" id="MobiDB-lite"/>
    </source>
</evidence>
<dbReference type="InterPro" id="IPR012392">
    <property type="entry name" value="3-ktacl-CoA_syn"/>
</dbReference>
<evidence type="ECO:0000259" key="3">
    <source>
        <dbReference type="Pfam" id="PF02797"/>
    </source>
</evidence>
<feature type="transmembrane region" description="Helical" evidence="2">
    <location>
        <begin position="61"/>
        <end position="82"/>
    </location>
</feature>
<dbReference type="SUPFAM" id="SSF53901">
    <property type="entry name" value="Thiolase-like"/>
    <property type="match status" value="2"/>
</dbReference>
<dbReference type="GO" id="GO:0016020">
    <property type="term" value="C:membrane"/>
    <property type="evidence" value="ECO:0007669"/>
    <property type="project" value="InterPro"/>
</dbReference>
<accession>A0A7S4V286</accession>
<proteinExistence type="predicted"/>
<dbReference type="InterPro" id="IPR016039">
    <property type="entry name" value="Thiolase-like"/>
</dbReference>
<protein>
    <recommendedName>
        <fullName evidence="6">3-ketoacyl-CoA synthase</fullName>
    </recommendedName>
</protein>
<feature type="domain" description="Chalcone/stilbene synthase C-terminal" evidence="3">
    <location>
        <begin position="470"/>
        <end position="543"/>
    </location>
</feature>
<sequence length="553" mass="61893">MPPQENKDGGAAAPTAEASTLRRTSSESSMSGGEDGPIKTYRDYKVRKSSLIGMINWTHVLYVYLPVIFVVGLGVLLAQIVYQVVNDLSSSIGHQANLFDILNALKDLFLKLFERSLHLSHDETLLSSSAKITALVLVVMGVLLRMDNPVYLLSFATFHAPDSWKVSHEQIIEMMRRQNTYTDESLDFMRRLLVRSGTGQSTAWPPGIVQCLEGKETDKTIEGSRKEAEYVIFDIVEKALKKAKVHPKEIDVLVINCSLFSPTPSLCAMVVSKFGMRSDVLTYNLSGMGCAASLISVGLAKDMLQRHRGKALVVSTEIITPNLYYGNERGFLLQNTLFRCGGAAIVLSNKWSDGRRAWYKLLHTVRVQGTGEKDYQCVFETQDEEGHRGVRLSKDIVKVAGKCMEKNMTTIGPYVLPLSEQIKVVYSLMVRFFFKTLRKTLTSAGKEKWAVNLPHPKVFVPDFKRGIDHFCIHAGGRAVIDGIEKNMKLELFHSEPSRMALLNFGNTSSSSIWYELEYIQEKQTTNPLRKGHRVMQVAFGSGFKCTSGVWLKL</sequence>
<keyword evidence="2" id="KW-0472">Membrane</keyword>
<dbReference type="InterPro" id="IPR013601">
    <property type="entry name" value="FAE1_typ3_polyketide_synth"/>
</dbReference>
<dbReference type="GO" id="GO:0016747">
    <property type="term" value="F:acyltransferase activity, transferring groups other than amino-acyl groups"/>
    <property type="evidence" value="ECO:0007669"/>
    <property type="project" value="InterPro"/>
</dbReference>
<dbReference type="Gene3D" id="3.40.47.10">
    <property type="match status" value="1"/>
</dbReference>
<dbReference type="InterPro" id="IPR012328">
    <property type="entry name" value="Chalcone/stilbene_synt_C"/>
</dbReference>
<gene>
    <name evidence="5" type="ORF">DBRI00130_LOCUS3812</name>
</gene>
<evidence type="ECO:0008006" key="6">
    <source>
        <dbReference type="Google" id="ProtNLM"/>
    </source>
</evidence>
<keyword evidence="2" id="KW-0812">Transmembrane</keyword>
<dbReference type="PANTHER" id="PTHR31561">
    <property type="entry name" value="3-KETOACYL-COA SYNTHASE"/>
    <property type="match status" value="1"/>
</dbReference>
<dbReference type="Pfam" id="PF02797">
    <property type="entry name" value="Chal_sti_synt_C"/>
    <property type="match status" value="1"/>
</dbReference>
<evidence type="ECO:0000256" key="2">
    <source>
        <dbReference type="SAM" id="Phobius"/>
    </source>
</evidence>
<dbReference type="CDD" id="cd00831">
    <property type="entry name" value="CHS_like"/>
    <property type="match status" value="1"/>
</dbReference>
<evidence type="ECO:0000259" key="4">
    <source>
        <dbReference type="Pfam" id="PF08392"/>
    </source>
</evidence>
<feature type="compositionally biased region" description="Low complexity" evidence="1">
    <location>
        <begin position="19"/>
        <end position="32"/>
    </location>
</feature>
<dbReference type="EMBL" id="HBNS01004705">
    <property type="protein sequence ID" value="CAE4585691.1"/>
    <property type="molecule type" value="Transcribed_RNA"/>
</dbReference>
<name>A0A7S4V286_9STRA</name>
<dbReference type="AlphaFoldDB" id="A0A7S4V286"/>
<evidence type="ECO:0000313" key="5">
    <source>
        <dbReference type="EMBL" id="CAE4585691.1"/>
    </source>
</evidence>
<dbReference type="Pfam" id="PF08392">
    <property type="entry name" value="FAE1_CUT1_RppA"/>
    <property type="match status" value="1"/>
</dbReference>
<feature type="region of interest" description="Disordered" evidence="1">
    <location>
        <begin position="1"/>
        <end position="35"/>
    </location>
</feature>